<dbReference type="PANTHER" id="PTHR19991">
    <property type="entry name" value="L 2 01289"/>
    <property type="match status" value="1"/>
</dbReference>
<evidence type="ECO:0000313" key="2">
    <source>
        <dbReference type="Proteomes" id="UP000326759"/>
    </source>
</evidence>
<dbReference type="OrthoDB" id="72053at2759"/>
<dbReference type="AlphaFoldDB" id="A0A5N5TKP6"/>
<dbReference type="PANTHER" id="PTHR19991:SF2">
    <property type="entry name" value="GH08893P"/>
    <property type="match status" value="1"/>
</dbReference>
<comment type="caution">
    <text evidence="1">The sequence shown here is derived from an EMBL/GenBank/DDBJ whole genome shotgun (WGS) entry which is preliminary data.</text>
</comment>
<sequence>MERLKKPLGLHAKMKNWLFFFVCLIYLFPQVILDEQLEVFKEEELMQLFKDEKFVIVLLSKNENCIEKCRTLENNLLSIREDLVEDTGGWVVRSYSPSYFKELELKDSTILFMREQRPLIYSGDSQNAENLLSYLLSNKISAVHNLTDDDFEHKTQAGTGATTGDWLVMFIRKNSEDYSHHFYIAEQVSVNLKGRMNVGIVEKEFGPVTSRRFGVKYFPSYIL</sequence>
<dbReference type="InterPro" id="IPR036249">
    <property type="entry name" value="Thioredoxin-like_sf"/>
</dbReference>
<protein>
    <submittedName>
        <fullName evidence="1">Uncharacterized protein</fullName>
    </submittedName>
</protein>
<dbReference type="EMBL" id="SEYY01000682">
    <property type="protein sequence ID" value="KAB7506740.1"/>
    <property type="molecule type" value="Genomic_DNA"/>
</dbReference>
<organism evidence="1 2">
    <name type="scientific">Armadillidium nasatum</name>
    <dbReference type="NCBI Taxonomy" id="96803"/>
    <lineage>
        <taxon>Eukaryota</taxon>
        <taxon>Metazoa</taxon>
        <taxon>Ecdysozoa</taxon>
        <taxon>Arthropoda</taxon>
        <taxon>Crustacea</taxon>
        <taxon>Multicrustacea</taxon>
        <taxon>Malacostraca</taxon>
        <taxon>Eumalacostraca</taxon>
        <taxon>Peracarida</taxon>
        <taxon>Isopoda</taxon>
        <taxon>Oniscidea</taxon>
        <taxon>Crinocheta</taxon>
        <taxon>Armadillidiidae</taxon>
        <taxon>Armadillidium</taxon>
    </lineage>
</organism>
<accession>A0A5N5TKP6</accession>
<dbReference type="Proteomes" id="UP000326759">
    <property type="component" value="Unassembled WGS sequence"/>
</dbReference>
<gene>
    <name evidence="1" type="ORF">Anas_02557</name>
</gene>
<keyword evidence="2" id="KW-1185">Reference proteome</keyword>
<reference evidence="1 2" key="1">
    <citation type="journal article" date="2019" name="PLoS Biol.">
        <title>Sex chromosomes control vertical transmission of feminizing Wolbachia symbionts in an isopod.</title>
        <authorList>
            <person name="Becking T."/>
            <person name="Chebbi M.A."/>
            <person name="Giraud I."/>
            <person name="Moumen B."/>
            <person name="Laverre T."/>
            <person name="Caubet Y."/>
            <person name="Peccoud J."/>
            <person name="Gilbert C."/>
            <person name="Cordaux R."/>
        </authorList>
    </citation>
    <scope>NUCLEOTIDE SEQUENCE [LARGE SCALE GENOMIC DNA]</scope>
    <source>
        <strain evidence="1">ANa2</strain>
        <tissue evidence="1">Whole body excluding digestive tract and cuticle</tissue>
    </source>
</reference>
<name>A0A5N5TKP6_9CRUS</name>
<evidence type="ECO:0000313" key="1">
    <source>
        <dbReference type="EMBL" id="KAB7506740.1"/>
    </source>
</evidence>
<proteinExistence type="predicted"/>
<dbReference type="SUPFAM" id="SSF52833">
    <property type="entry name" value="Thioredoxin-like"/>
    <property type="match status" value="1"/>
</dbReference>